<gene>
    <name evidence="5" type="ORF">EZV62_016403</name>
</gene>
<reference evidence="6" key="1">
    <citation type="journal article" date="2019" name="Gigascience">
        <title>De novo genome assembly of the endangered Acer yangbiense, a plant species with extremely small populations endemic to Yunnan Province, China.</title>
        <authorList>
            <person name="Yang J."/>
            <person name="Wariss H.M."/>
            <person name="Tao L."/>
            <person name="Zhang R."/>
            <person name="Yun Q."/>
            <person name="Hollingsworth P."/>
            <person name="Dao Z."/>
            <person name="Luo G."/>
            <person name="Guo H."/>
            <person name="Ma Y."/>
            <person name="Sun W."/>
        </authorList>
    </citation>
    <scope>NUCLEOTIDE SEQUENCE [LARGE SCALE GENOMIC DNA]</scope>
    <source>
        <strain evidence="6">cv. Malutang</strain>
    </source>
</reference>
<sequence>MENAPTILREPPPFPAAPSIFIEPPPFLAAPSIFIEPPPFPAPPRTIDFSPLEFILALLAVITIPALIYAFFFAVKCPPWPSRRRSPRRSTDPEPIIAVVKPDEKETVSGLKYRKESHFKDIGSECPVCLSVFSDGEDIKQLSACKHSFHANCIDQWLNSHSNCPICRADVGEKRPDNGASRPRRVDNDHQQGLPDAASLVAIEDPARNVWIKAASGAVEEFTFLVNFFRLFNTYQAM</sequence>
<dbReference type="PANTHER" id="PTHR45676:SF88">
    <property type="entry name" value="RING-H2 FINGER PROTEIN ATL33"/>
    <property type="match status" value="1"/>
</dbReference>
<keyword evidence="3" id="KW-1133">Transmembrane helix</keyword>
<dbReference type="CDD" id="cd16461">
    <property type="entry name" value="RING-H2_EL5-like"/>
    <property type="match status" value="1"/>
</dbReference>
<feature type="transmembrane region" description="Helical" evidence="3">
    <location>
        <begin position="54"/>
        <end position="75"/>
    </location>
</feature>
<organism evidence="5 6">
    <name type="scientific">Acer yangbiense</name>
    <dbReference type="NCBI Taxonomy" id="1000413"/>
    <lineage>
        <taxon>Eukaryota</taxon>
        <taxon>Viridiplantae</taxon>
        <taxon>Streptophyta</taxon>
        <taxon>Embryophyta</taxon>
        <taxon>Tracheophyta</taxon>
        <taxon>Spermatophyta</taxon>
        <taxon>Magnoliopsida</taxon>
        <taxon>eudicotyledons</taxon>
        <taxon>Gunneridae</taxon>
        <taxon>Pentapetalae</taxon>
        <taxon>rosids</taxon>
        <taxon>malvids</taxon>
        <taxon>Sapindales</taxon>
        <taxon>Sapindaceae</taxon>
        <taxon>Hippocastanoideae</taxon>
        <taxon>Acereae</taxon>
        <taxon>Acer</taxon>
    </lineage>
</organism>
<dbReference type="InterPro" id="IPR013083">
    <property type="entry name" value="Znf_RING/FYVE/PHD"/>
</dbReference>
<keyword evidence="1" id="KW-0479">Metal-binding</keyword>
<evidence type="ECO:0000313" key="5">
    <source>
        <dbReference type="EMBL" id="TXG58574.1"/>
    </source>
</evidence>
<dbReference type="GO" id="GO:0008270">
    <property type="term" value="F:zinc ion binding"/>
    <property type="evidence" value="ECO:0007669"/>
    <property type="project" value="UniProtKB-KW"/>
</dbReference>
<dbReference type="EMBL" id="VAHF01000007">
    <property type="protein sequence ID" value="TXG58574.1"/>
    <property type="molecule type" value="Genomic_DNA"/>
</dbReference>
<dbReference type="Proteomes" id="UP000323000">
    <property type="component" value="Chromosome 7"/>
</dbReference>
<comment type="caution">
    <text evidence="5">The sequence shown here is derived from an EMBL/GenBank/DDBJ whole genome shotgun (WGS) entry which is preliminary data.</text>
</comment>
<evidence type="ECO:0000313" key="6">
    <source>
        <dbReference type="Proteomes" id="UP000323000"/>
    </source>
</evidence>
<feature type="domain" description="RING-type" evidence="4">
    <location>
        <begin position="126"/>
        <end position="168"/>
    </location>
</feature>
<accession>A0A5C7HP21</accession>
<evidence type="ECO:0000259" key="4">
    <source>
        <dbReference type="PROSITE" id="PS50089"/>
    </source>
</evidence>
<dbReference type="AlphaFoldDB" id="A0A5C7HP21"/>
<dbReference type="Gene3D" id="3.30.40.10">
    <property type="entry name" value="Zinc/RING finger domain, C3HC4 (zinc finger)"/>
    <property type="match status" value="1"/>
</dbReference>
<dbReference type="OrthoDB" id="8062037at2759"/>
<keyword evidence="6" id="KW-1185">Reference proteome</keyword>
<dbReference type="UniPathway" id="UPA00143"/>
<evidence type="ECO:0000256" key="1">
    <source>
        <dbReference type="PROSITE-ProRule" id="PRU00175"/>
    </source>
</evidence>
<evidence type="ECO:0000256" key="2">
    <source>
        <dbReference type="SAM" id="MobiDB-lite"/>
    </source>
</evidence>
<feature type="region of interest" description="Disordered" evidence="2">
    <location>
        <begin position="173"/>
        <end position="192"/>
    </location>
</feature>
<name>A0A5C7HP21_9ROSI</name>
<dbReference type="GO" id="GO:0016567">
    <property type="term" value="P:protein ubiquitination"/>
    <property type="evidence" value="ECO:0007669"/>
    <property type="project" value="UniProtKB-UniPathway"/>
</dbReference>
<dbReference type="SMART" id="SM00184">
    <property type="entry name" value="RING"/>
    <property type="match status" value="1"/>
</dbReference>
<keyword evidence="3" id="KW-0472">Membrane</keyword>
<dbReference type="Pfam" id="PF13639">
    <property type="entry name" value="zf-RING_2"/>
    <property type="match status" value="1"/>
</dbReference>
<dbReference type="SUPFAM" id="SSF57850">
    <property type="entry name" value="RING/U-box"/>
    <property type="match status" value="1"/>
</dbReference>
<keyword evidence="1" id="KW-0862">Zinc</keyword>
<protein>
    <recommendedName>
        <fullName evidence="4">RING-type domain-containing protein</fullName>
    </recommendedName>
</protein>
<dbReference type="InterPro" id="IPR001841">
    <property type="entry name" value="Znf_RING"/>
</dbReference>
<keyword evidence="3" id="KW-0812">Transmembrane</keyword>
<dbReference type="PROSITE" id="PS50089">
    <property type="entry name" value="ZF_RING_2"/>
    <property type="match status" value="1"/>
</dbReference>
<dbReference type="PANTHER" id="PTHR45676">
    <property type="entry name" value="RING-H2 FINGER PROTEIN ATL51-RELATED"/>
    <property type="match status" value="1"/>
</dbReference>
<proteinExistence type="predicted"/>
<keyword evidence="1" id="KW-0863">Zinc-finger</keyword>
<evidence type="ECO:0000256" key="3">
    <source>
        <dbReference type="SAM" id="Phobius"/>
    </source>
</evidence>